<evidence type="ECO:0000313" key="7">
    <source>
        <dbReference type="EMBL" id="GAP13254.1"/>
    </source>
</evidence>
<dbReference type="InterPro" id="IPR050482">
    <property type="entry name" value="Sensor_HK_TwoCompSys"/>
</dbReference>
<dbReference type="SUPFAM" id="SSF55781">
    <property type="entry name" value="GAF domain-like"/>
    <property type="match status" value="1"/>
</dbReference>
<feature type="domain" description="Signal transduction histidine kinase subgroup 3 dimerisation and phosphoacceptor" evidence="6">
    <location>
        <begin position="378"/>
        <end position="441"/>
    </location>
</feature>
<feature type="transmembrane region" description="Helical" evidence="4">
    <location>
        <begin position="29"/>
        <end position="50"/>
    </location>
</feature>
<evidence type="ECO:0000313" key="8">
    <source>
        <dbReference type="Proteomes" id="UP000055060"/>
    </source>
</evidence>
<dbReference type="InterPro" id="IPR011712">
    <property type="entry name" value="Sig_transdc_His_kin_sub3_dim/P"/>
</dbReference>
<accession>A0A0S7BFI4</accession>
<keyword evidence="1" id="KW-0808">Transferase</keyword>
<dbReference type="PANTHER" id="PTHR24421">
    <property type="entry name" value="NITRATE/NITRITE SENSOR PROTEIN NARX-RELATED"/>
    <property type="match status" value="1"/>
</dbReference>
<dbReference type="AlphaFoldDB" id="A0A0S7BFI4"/>
<feature type="transmembrane region" description="Helical" evidence="4">
    <location>
        <begin position="62"/>
        <end position="86"/>
    </location>
</feature>
<feature type="transmembrane region" description="Helical" evidence="4">
    <location>
        <begin position="92"/>
        <end position="115"/>
    </location>
</feature>
<keyword evidence="8" id="KW-1185">Reference proteome</keyword>
<organism evidence="7">
    <name type="scientific">Longilinea arvoryzae</name>
    <dbReference type="NCBI Taxonomy" id="360412"/>
    <lineage>
        <taxon>Bacteria</taxon>
        <taxon>Bacillati</taxon>
        <taxon>Chloroflexota</taxon>
        <taxon>Anaerolineae</taxon>
        <taxon>Anaerolineales</taxon>
        <taxon>Anaerolineaceae</taxon>
        <taxon>Longilinea</taxon>
    </lineage>
</organism>
<evidence type="ECO:0000259" key="5">
    <source>
        <dbReference type="Pfam" id="PF02518"/>
    </source>
</evidence>
<evidence type="ECO:0000259" key="6">
    <source>
        <dbReference type="Pfam" id="PF07730"/>
    </source>
</evidence>
<dbReference type="GO" id="GO:0000155">
    <property type="term" value="F:phosphorelay sensor kinase activity"/>
    <property type="evidence" value="ECO:0007669"/>
    <property type="project" value="InterPro"/>
</dbReference>
<keyword evidence="4" id="KW-0812">Transmembrane</keyword>
<keyword evidence="3" id="KW-0902">Two-component regulatory system</keyword>
<dbReference type="EMBL" id="DF967972">
    <property type="protein sequence ID" value="GAP13254.1"/>
    <property type="molecule type" value="Genomic_DNA"/>
</dbReference>
<feature type="transmembrane region" description="Helical" evidence="4">
    <location>
        <begin position="127"/>
        <end position="147"/>
    </location>
</feature>
<dbReference type="CDD" id="cd16917">
    <property type="entry name" value="HATPase_UhpB-NarQ-NarX-like"/>
    <property type="match status" value="1"/>
</dbReference>
<evidence type="ECO:0000256" key="1">
    <source>
        <dbReference type="ARBA" id="ARBA00022679"/>
    </source>
</evidence>
<evidence type="ECO:0000256" key="4">
    <source>
        <dbReference type="SAM" id="Phobius"/>
    </source>
</evidence>
<protein>
    <submittedName>
        <fullName evidence="7">Histidine kinase</fullName>
    </submittedName>
</protein>
<dbReference type="Pfam" id="PF02518">
    <property type="entry name" value="HATPase_c"/>
    <property type="match status" value="1"/>
</dbReference>
<evidence type="ECO:0000256" key="3">
    <source>
        <dbReference type="ARBA" id="ARBA00023012"/>
    </source>
</evidence>
<evidence type="ECO:0000256" key="2">
    <source>
        <dbReference type="ARBA" id="ARBA00022777"/>
    </source>
</evidence>
<dbReference type="SUPFAM" id="SSF55874">
    <property type="entry name" value="ATPase domain of HSP90 chaperone/DNA topoisomerase II/histidine kinase"/>
    <property type="match status" value="1"/>
</dbReference>
<dbReference type="InterPro" id="IPR003594">
    <property type="entry name" value="HATPase_dom"/>
</dbReference>
<keyword evidence="4" id="KW-0472">Membrane</keyword>
<proteinExistence type="predicted"/>
<sequence length="577" mass="64839">MAATLLVATFFGIGNLAHPDILKLSFFRWLPLALLFMDVLFIIIALARAYRKPDTAASRYQTGVIVFAGLIGFLPPLLFSLIPHLISGYPLIAYGTSFFSLLFIPAGYGYAILHFRLLGVEKTVHRGATNALLVILLGAVFSIWYILSARLLSPEIAHSPFWLLCTVILLSILTNKVYQVLATFVHRVLYGGWYDYRSVVDTVSLSLNLKDIDEETIGGTLCQVIGKSMHLESVSLLLPDQNMFMYLSGQDIQTSQINPDLWPALLEYLESIDIQKRFIVPIRHNLRNSPGYRSCDGDLRAKHLIPLHGKGDQMLGMFLLGVKLDGQELGKSDVEILKVIVQQSQMTLENTRLLRESQNQVSMISRLHMQVIRSREGERKRLARDLHDLIIQMLIAINLRIHNMTQNRVNIQEEDMVSRQEEIRQVIKDLRQICTELRPANLEISGLVSAIQSKAAEIEQKAGFRISFLFEGNEDQEICEESKLCVYRFVQESLLNVQKHARADIVQLWVHITSETVTVNVVDDGVGFIVPTNLNFLAEDKHFGLVGLKELVEAAKGTMQVISKPGEGCAVSAHIPV</sequence>
<dbReference type="GO" id="GO:0046983">
    <property type="term" value="F:protein dimerization activity"/>
    <property type="evidence" value="ECO:0007669"/>
    <property type="project" value="InterPro"/>
</dbReference>
<keyword evidence="2 7" id="KW-0418">Kinase</keyword>
<reference evidence="7" key="1">
    <citation type="submission" date="2015-07" db="EMBL/GenBank/DDBJ databases">
        <title>Draft Genome Sequences of Anaerolinea thermolimosa IMO-1, Bellilinea caldifistulae GOMI-1, Leptolinea tardivitalis YMTK-2, Levilinea saccharolytica KIBI-1,Longilinea arvoryzae KOME-1, Previously Described as Members of the Anaerolineaceae (Chloroflexi).</title>
        <authorList>
            <person name="Sekiguchi Y."/>
            <person name="Ohashi A."/>
            <person name="Matsuura N."/>
            <person name="Tourlousse M.D."/>
        </authorList>
    </citation>
    <scope>NUCLEOTIDE SEQUENCE [LARGE SCALE GENOMIC DNA]</scope>
    <source>
        <strain evidence="7">KOME-1</strain>
    </source>
</reference>
<dbReference type="Proteomes" id="UP000055060">
    <property type="component" value="Unassembled WGS sequence"/>
</dbReference>
<dbReference type="InterPro" id="IPR029016">
    <property type="entry name" value="GAF-like_dom_sf"/>
</dbReference>
<dbReference type="InterPro" id="IPR036890">
    <property type="entry name" value="HATPase_C_sf"/>
</dbReference>
<gene>
    <name evidence="7" type="ORF">LARV_01005</name>
</gene>
<keyword evidence="4" id="KW-1133">Transmembrane helix</keyword>
<dbReference type="Gene3D" id="3.30.450.40">
    <property type="match status" value="1"/>
</dbReference>
<name>A0A0S7BFI4_9CHLR</name>
<feature type="domain" description="Histidine kinase/HSP90-like ATPase" evidence="5">
    <location>
        <begin position="486"/>
        <end position="576"/>
    </location>
</feature>
<dbReference type="Pfam" id="PF07730">
    <property type="entry name" value="HisKA_3"/>
    <property type="match status" value="1"/>
</dbReference>
<dbReference type="Gene3D" id="3.30.565.10">
    <property type="entry name" value="Histidine kinase-like ATPase, C-terminal domain"/>
    <property type="match status" value="1"/>
</dbReference>
<dbReference type="GO" id="GO:0016020">
    <property type="term" value="C:membrane"/>
    <property type="evidence" value="ECO:0007669"/>
    <property type="project" value="InterPro"/>
</dbReference>
<dbReference type="STRING" id="360412.LARV_01005"/>
<dbReference type="Gene3D" id="1.20.5.1930">
    <property type="match status" value="1"/>
</dbReference>